<evidence type="ECO:0000313" key="2">
    <source>
        <dbReference type="EMBL" id="RXT27873.1"/>
    </source>
</evidence>
<proteinExistence type="predicted"/>
<dbReference type="GO" id="GO:0008168">
    <property type="term" value="F:methyltransferase activity"/>
    <property type="evidence" value="ECO:0007669"/>
    <property type="project" value="UniProtKB-KW"/>
</dbReference>
<dbReference type="SUPFAM" id="SSF53335">
    <property type="entry name" value="S-adenosyl-L-methionine-dependent methyltransferases"/>
    <property type="match status" value="1"/>
</dbReference>
<evidence type="ECO:0000313" key="3">
    <source>
        <dbReference type="EMBL" id="UYN56186.1"/>
    </source>
</evidence>
<dbReference type="Proteomes" id="UP000290475">
    <property type="component" value="Unassembled WGS sequence"/>
</dbReference>
<feature type="domain" description="Methyltransferase" evidence="1">
    <location>
        <begin position="43"/>
        <end position="77"/>
    </location>
</feature>
<keyword evidence="2" id="KW-0808">Transferase</keyword>
<gene>
    <name evidence="2" type="ORF">BVJ53_03660</name>
    <name evidence="3" type="ORF">OFW50_12055</name>
</gene>
<dbReference type="InterPro" id="IPR029063">
    <property type="entry name" value="SAM-dependent_MTases_sf"/>
</dbReference>
<dbReference type="CDD" id="cd02440">
    <property type="entry name" value="AdoMet_MTases"/>
    <property type="match status" value="1"/>
</dbReference>
<dbReference type="EMBL" id="MSSM01000006">
    <property type="protein sequence ID" value="RXT27873.1"/>
    <property type="molecule type" value="Genomic_DNA"/>
</dbReference>
<evidence type="ECO:0000313" key="5">
    <source>
        <dbReference type="Proteomes" id="UP001164790"/>
    </source>
</evidence>
<dbReference type="InterPro" id="IPR025714">
    <property type="entry name" value="Methyltranfer_dom"/>
</dbReference>
<keyword evidence="2" id="KW-0489">Methyltransferase</keyword>
<evidence type="ECO:0000259" key="1">
    <source>
        <dbReference type="Pfam" id="PF13847"/>
    </source>
</evidence>
<dbReference type="RefSeq" id="WP_129301210.1">
    <property type="nucleotide sequence ID" value="NZ_CP074378.1"/>
</dbReference>
<evidence type="ECO:0000313" key="4">
    <source>
        <dbReference type="Proteomes" id="UP000290475"/>
    </source>
</evidence>
<dbReference type="EMBL" id="CP107523">
    <property type="protein sequence ID" value="UYN56186.1"/>
    <property type="molecule type" value="Genomic_DNA"/>
</dbReference>
<dbReference type="Gene3D" id="3.40.50.150">
    <property type="entry name" value="Vaccinia Virus protein VP39"/>
    <property type="match status" value="1"/>
</dbReference>
<reference evidence="2 4" key="1">
    <citation type="submission" date="2017-01" db="EMBL/GenBank/DDBJ databases">
        <title>Lactobacillus chiayiensis sp. nov., a lactic acid bacterium isolated from compost.</title>
        <authorList>
            <person name="Huang C.-H."/>
        </authorList>
    </citation>
    <scope>NUCLEOTIDE SEQUENCE [LARGE SCALE GENOMIC DNA]</scope>
    <source>
        <strain evidence="4">chh01</strain>
        <strain evidence="2">Chh01</strain>
    </source>
</reference>
<reference evidence="3" key="2">
    <citation type="submission" date="2022-10" db="EMBL/GenBank/DDBJ databases">
        <title>Comparative genomic analysis and in-vitro probiotic properties of the potential probiotic L. chiayiensis AACE 3.</title>
        <authorList>
            <person name="Kang X."/>
        </authorList>
    </citation>
    <scope>NUCLEOTIDE SEQUENCE</scope>
    <source>
        <strain evidence="3">AACE 3</strain>
    </source>
</reference>
<dbReference type="Pfam" id="PF13847">
    <property type="entry name" value="Methyltransf_31"/>
    <property type="match status" value="1"/>
</dbReference>
<accession>A0A4Q1U914</accession>
<name>A0A4Q1U914_9LACO</name>
<dbReference type="Proteomes" id="UP001164790">
    <property type="component" value="Chromosome"/>
</dbReference>
<dbReference type="GO" id="GO:0032259">
    <property type="term" value="P:methylation"/>
    <property type="evidence" value="ECO:0007669"/>
    <property type="project" value="UniProtKB-KW"/>
</dbReference>
<organism evidence="2 4">
    <name type="scientific">Lacticaseibacillus chiayiensis</name>
    <dbReference type="NCBI Taxonomy" id="2100821"/>
    <lineage>
        <taxon>Bacteria</taxon>
        <taxon>Bacillati</taxon>
        <taxon>Bacillota</taxon>
        <taxon>Bacilli</taxon>
        <taxon>Lactobacillales</taxon>
        <taxon>Lactobacillaceae</taxon>
        <taxon>Lacticaseibacillus</taxon>
    </lineage>
</organism>
<dbReference type="AlphaFoldDB" id="A0A4Q1U914"/>
<keyword evidence="5" id="KW-1185">Reference proteome</keyword>
<protein>
    <submittedName>
        <fullName evidence="3">Methyltransferase domain-containing protein</fullName>
    </submittedName>
    <submittedName>
        <fullName evidence="2">SAM-dependent methyltransferase</fullName>
    </submittedName>
</protein>
<sequence length="274" mass="30176">MKNHLDDITKLMALAPTADSYAIQRRQTAHRIAIADTWQVQPDENILEIGCGQGDLSTVLADRVGPGGHVTGIDIAPREYGAPLTLGQAWDHLFNGPLAKRLTVHFNTNLTNGLGSLADQHFDRIVMAHSLWYFESANALALLLNNLRTIGDFVDVAEWSLQPTALNQIGHLQAAMIQGLLYAIAPSDVANIRTLITPDTLTQMAHDHTWTYTAGQLIEDPDLDDARWEIATTNALLTELKLSTDLRDRVKPQLEAMQHNGTATLPTFTGRITF</sequence>